<feature type="transmembrane region" description="Helical" evidence="6">
    <location>
        <begin position="98"/>
        <end position="122"/>
    </location>
</feature>
<evidence type="ECO:0000259" key="7">
    <source>
        <dbReference type="PROSITE" id="PS50887"/>
    </source>
</evidence>
<sequence>MFLELTINFSILFCFTILIFWPFIQYEDNPFIHKYKSIIVGVTFGCAAFILTALATPYAHGMLINNRIIFVLFSGLLGGPVSIFITGFMIVISRYVLMYTSVLSFIIMLNTLIVTVIACFFAFKRPITYQNLPVYFFVITIEHIIVLIIYDRFQINNLFYLILYFAVSTITFFAVRKILMQLEHKNKQIRQIYAMRKTDLLTQLPNNIAIEQKLLTFVNAKIPFELLHIDIRQFRELNYMYHYKAGDEVLVQVSKLLKDQLPKNALIGRIDSDEFYVVLPHLVPAEAVTLANAINKAVQQLTFENYPSSQLVLAIGICSFPQNGQSVKELYRFSYEALLRAKHQANIQVCHYNQMKQRY</sequence>
<evidence type="ECO:0000256" key="5">
    <source>
        <dbReference type="ARBA" id="ARBA00023136"/>
    </source>
</evidence>
<comment type="subcellular location">
    <subcellularLocation>
        <location evidence="1">Cell membrane</location>
        <topology evidence="1">Multi-pass membrane protein</topology>
    </subcellularLocation>
</comment>
<feature type="transmembrane region" description="Helical" evidence="6">
    <location>
        <begin position="7"/>
        <end position="26"/>
    </location>
</feature>
<protein>
    <submittedName>
        <fullName evidence="8">GGDEF domain-containing protein</fullName>
    </submittedName>
</protein>
<dbReference type="InterPro" id="IPR000160">
    <property type="entry name" value="GGDEF_dom"/>
</dbReference>
<feature type="transmembrane region" description="Helical" evidence="6">
    <location>
        <begin position="134"/>
        <end position="153"/>
    </location>
</feature>
<comment type="caution">
    <text evidence="8">The sequence shown here is derived from an EMBL/GenBank/DDBJ whole genome shotgun (WGS) entry which is preliminary data.</text>
</comment>
<evidence type="ECO:0000256" key="2">
    <source>
        <dbReference type="ARBA" id="ARBA00022475"/>
    </source>
</evidence>
<dbReference type="InterPro" id="IPR029787">
    <property type="entry name" value="Nucleotide_cyclase"/>
</dbReference>
<dbReference type="InterPro" id="IPR043128">
    <property type="entry name" value="Rev_trsase/Diguanyl_cyclase"/>
</dbReference>
<dbReference type="Gene3D" id="3.30.70.270">
    <property type="match status" value="1"/>
</dbReference>
<feature type="transmembrane region" description="Helical" evidence="6">
    <location>
        <begin position="38"/>
        <end position="56"/>
    </location>
</feature>
<dbReference type="SMART" id="SM00267">
    <property type="entry name" value="GGDEF"/>
    <property type="match status" value="1"/>
</dbReference>
<keyword evidence="2" id="KW-1003">Cell membrane</keyword>
<dbReference type="InterPro" id="IPR050469">
    <property type="entry name" value="Diguanylate_Cyclase"/>
</dbReference>
<evidence type="ECO:0000256" key="6">
    <source>
        <dbReference type="SAM" id="Phobius"/>
    </source>
</evidence>
<dbReference type="PROSITE" id="PS50887">
    <property type="entry name" value="GGDEF"/>
    <property type="match status" value="1"/>
</dbReference>
<dbReference type="RefSeq" id="WP_087615693.1">
    <property type="nucleotide sequence ID" value="NZ_JAFBEY010000002.1"/>
</dbReference>
<reference evidence="8 9" key="1">
    <citation type="journal article" date="2017" name="Int. J. Syst. Evol. Microbiol.">
        <title>Solibacillus kalamii sp. nov., isolated from a high-efficiency particulate arrestance filter system used in the International Space Station.</title>
        <authorList>
            <person name="Checinska Sielaff A."/>
            <person name="Kumar R.M."/>
            <person name="Pal D."/>
            <person name="Mayilraj S."/>
            <person name="Venkateswaran K."/>
        </authorList>
    </citation>
    <scope>NUCLEOTIDE SEQUENCE [LARGE SCALE GENOMIC DNA]</scope>
    <source>
        <strain evidence="8 9">ISSFR-015</strain>
    </source>
</reference>
<dbReference type="Proteomes" id="UP000196594">
    <property type="component" value="Unassembled WGS sequence"/>
</dbReference>
<feature type="transmembrane region" description="Helical" evidence="6">
    <location>
        <begin position="68"/>
        <end position="92"/>
    </location>
</feature>
<name>A0ABX3ZM97_9BACL</name>
<organism evidence="8 9">
    <name type="scientific">Solibacillus kalamii</name>
    <dbReference type="NCBI Taxonomy" id="1748298"/>
    <lineage>
        <taxon>Bacteria</taxon>
        <taxon>Bacillati</taxon>
        <taxon>Bacillota</taxon>
        <taxon>Bacilli</taxon>
        <taxon>Bacillales</taxon>
        <taxon>Caryophanaceae</taxon>
        <taxon>Solibacillus</taxon>
    </lineage>
</organism>
<evidence type="ECO:0000256" key="1">
    <source>
        <dbReference type="ARBA" id="ARBA00004651"/>
    </source>
</evidence>
<dbReference type="PANTHER" id="PTHR45138">
    <property type="entry name" value="REGULATORY COMPONENTS OF SENSORY TRANSDUCTION SYSTEM"/>
    <property type="match status" value="1"/>
</dbReference>
<dbReference type="PANTHER" id="PTHR45138:SF24">
    <property type="entry name" value="DIGUANYLATE CYCLASE DGCC-RELATED"/>
    <property type="match status" value="1"/>
</dbReference>
<dbReference type="SUPFAM" id="SSF55073">
    <property type="entry name" value="Nucleotide cyclase"/>
    <property type="match status" value="1"/>
</dbReference>
<dbReference type="Pfam" id="PF07694">
    <property type="entry name" value="5TM-5TMR_LYT"/>
    <property type="match status" value="1"/>
</dbReference>
<keyword evidence="3 6" id="KW-0812">Transmembrane</keyword>
<dbReference type="CDD" id="cd01949">
    <property type="entry name" value="GGDEF"/>
    <property type="match status" value="1"/>
</dbReference>
<gene>
    <name evidence="8" type="ORF">CBM15_03110</name>
</gene>
<keyword evidence="9" id="KW-1185">Reference proteome</keyword>
<feature type="domain" description="GGDEF" evidence="7">
    <location>
        <begin position="222"/>
        <end position="354"/>
    </location>
</feature>
<evidence type="ECO:0000313" key="9">
    <source>
        <dbReference type="Proteomes" id="UP000196594"/>
    </source>
</evidence>
<dbReference type="NCBIfam" id="TIGR00254">
    <property type="entry name" value="GGDEF"/>
    <property type="match status" value="1"/>
</dbReference>
<dbReference type="Pfam" id="PF00990">
    <property type="entry name" value="GGDEF"/>
    <property type="match status" value="1"/>
</dbReference>
<keyword evidence="5 6" id="KW-0472">Membrane</keyword>
<accession>A0ABX3ZM97</accession>
<evidence type="ECO:0000256" key="3">
    <source>
        <dbReference type="ARBA" id="ARBA00022692"/>
    </source>
</evidence>
<keyword evidence="4 6" id="KW-1133">Transmembrane helix</keyword>
<feature type="transmembrane region" description="Helical" evidence="6">
    <location>
        <begin position="159"/>
        <end position="179"/>
    </location>
</feature>
<dbReference type="EMBL" id="NHNT01000001">
    <property type="protein sequence ID" value="OUZ40881.1"/>
    <property type="molecule type" value="Genomic_DNA"/>
</dbReference>
<proteinExistence type="predicted"/>
<dbReference type="InterPro" id="IPR011620">
    <property type="entry name" value="Sig_transdc_His_kinase_LytS_TM"/>
</dbReference>
<evidence type="ECO:0000256" key="4">
    <source>
        <dbReference type="ARBA" id="ARBA00022989"/>
    </source>
</evidence>
<evidence type="ECO:0000313" key="8">
    <source>
        <dbReference type="EMBL" id="OUZ40881.1"/>
    </source>
</evidence>